<feature type="transmembrane region" description="Helical" evidence="1">
    <location>
        <begin position="42"/>
        <end position="63"/>
    </location>
</feature>
<organism evidence="2 3">
    <name type="scientific">Leptolyngbya foveolarum</name>
    <dbReference type="NCBI Taxonomy" id="47253"/>
    <lineage>
        <taxon>Bacteria</taxon>
        <taxon>Bacillati</taxon>
        <taxon>Cyanobacteriota</taxon>
        <taxon>Cyanophyceae</taxon>
        <taxon>Leptolyngbyales</taxon>
        <taxon>Leptolyngbyaceae</taxon>
        <taxon>Leptolyngbya group</taxon>
        <taxon>Leptolyngbya</taxon>
    </lineage>
</organism>
<dbReference type="Proteomes" id="UP000249354">
    <property type="component" value="Unassembled WGS sequence"/>
</dbReference>
<keyword evidence="1" id="KW-0472">Membrane</keyword>
<evidence type="ECO:0000313" key="3">
    <source>
        <dbReference type="Proteomes" id="UP000249354"/>
    </source>
</evidence>
<evidence type="ECO:0000256" key="1">
    <source>
        <dbReference type="SAM" id="Phobius"/>
    </source>
</evidence>
<gene>
    <name evidence="2" type="ORF">DCF25_16045</name>
</gene>
<proteinExistence type="predicted"/>
<reference evidence="2 3" key="2">
    <citation type="submission" date="2018-06" db="EMBL/GenBank/DDBJ databases">
        <title>Metagenomic assembly of (sub)arctic Cyanobacteria and their associated microbiome from non-axenic cultures.</title>
        <authorList>
            <person name="Baurain D."/>
        </authorList>
    </citation>
    <scope>NUCLEOTIDE SEQUENCE [LARGE SCALE GENOMIC DNA]</scope>
    <source>
        <strain evidence="2">ULC129bin1</strain>
    </source>
</reference>
<keyword evidence="1" id="KW-1133">Transmembrane helix</keyword>
<protein>
    <submittedName>
        <fullName evidence="2">Uncharacterized protein</fullName>
    </submittedName>
</protein>
<dbReference type="EMBL" id="QBMC01000124">
    <property type="protein sequence ID" value="PZO13486.1"/>
    <property type="molecule type" value="Genomic_DNA"/>
</dbReference>
<accession>A0A2W4TWU2</accession>
<dbReference type="AlphaFoldDB" id="A0A2W4TWU2"/>
<sequence>MTTDLKSAPPTDNPLGIQYERPHQKIVRVSKIQQFYKQSPKLAVALALILTTSIGVSAFRLLASPQTVTVAKQESLPIDTDSILSGSESSLDALKSQSVAQLETYREQLLSTKAERFLMEARKQIDDKQSNCFMQQITCPLNQFQAEAIAQLETARAAGDYDGLLRAADRALIVEYARANHTDSSEPEHALTQVAIDNLVRGYQTNAAATAEAKAAELTE</sequence>
<name>A0A2W4TWU2_9CYAN</name>
<reference evidence="3" key="1">
    <citation type="submission" date="2018-04" db="EMBL/GenBank/DDBJ databases">
        <authorList>
            <person name="Cornet L."/>
        </authorList>
    </citation>
    <scope>NUCLEOTIDE SEQUENCE [LARGE SCALE GENOMIC DNA]</scope>
</reference>
<comment type="caution">
    <text evidence="2">The sequence shown here is derived from an EMBL/GenBank/DDBJ whole genome shotgun (WGS) entry which is preliminary data.</text>
</comment>
<keyword evidence="1" id="KW-0812">Transmembrane</keyword>
<evidence type="ECO:0000313" key="2">
    <source>
        <dbReference type="EMBL" id="PZO13486.1"/>
    </source>
</evidence>